<name>A0A3G2EKD6_9BURK</name>
<evidence type="ECO:0000256" key="5">
    <source>
        <dbReference type="ARBA" id="ARBA00048462"/>
    </source>
</evidence>
<dbReference type="InterPro" id="IPR016036">
    <property type="entry name" value="Malonyl_transacylase_ACP-bd"/>
</dbReference>
<evidence type="ECO:0000313" key="10">
    <source>
        <dbReference type="Proteomes" id="UP000279594"/>
    </source>
</evidence>
<dbReference type="GO" id="GO:0006633">
    <property type="term" value="P:fatty acid biosynthetic process"/>
    <property type="evidence" value="ECO:0007669"/>
    <property type="project" value="TreeGrafter"/>
</dbReference>
<evidence type="ECO:0000256" key="6">
    <source>
        <dbReference type="PIRNR" id="PIRNR000446"/>
    </source>
</evidence>
<dbReference type="SMART" id="SM00827">
    <property type="entry name" value="PKS_AT"/>
    <property type="match status" value="1"/>
</dbReference>
<dbReference type="SUPFAM" id="SSF55048">
    <property type="entry name" value="Probable ACP-binding domain of malonyl-CoA ACP transacylase"/>
    <property type="match status" value="1"/>
</dbReference>
<dbReference type="PANTHER" id="PTHR42681">
    <property type="entry name" value="MALONYL-COA-ACYL CARRIER PROTEIN TRANSACYLASE, MITOCHONDRIAL"/>
    <property type="match status" value="1"/>
</dbReference>
<dbReference type="RefSeq" id="WP_121671053.1">
    <property type="nucleotide sequence ID" value="NZ_CP033019.1"/>
</dbReference>
<gene>
    <name evidence="9" type="primary">mdcH</name>
    <name evidence="9" type="ORF">D9M09_11415</name>
</gene>
<dbReference type="AlphaFoldDB" id="A0A3G2EKD6"/>
<proteinExistence type="inferred from homology"/>
<reference evidence="9 10" key="1">
    <citation type="submission" date="2018-10" db="EMBL/GenBank/DDBJ databases">
        <title>Effects of UV and annual dynamics of microbial communities in freshwater RAS systems.</title>
        <authorList>
            <person name="Bekkelund A.K."/>
            <person name="Hansen B.R."/>
            <person name="Stokken H."/>
            <person name="Eriksen B.F."/>
            <person name="Kashulin N.A."/>
        </authorList>
    </citation>
    <scope>NUCLEOTIDE SEQUENCE [LARGE SCALE GENOMIC DNA]</scope>
    <source>
        <strain evidence="9 10">BHSEK</strain>
    </source>
</reference>
<evidence type="ECO:0000256" key="3">
    <source>
        <dbReference type="ARBA" id="ARBA00022679"/>
    </source>
</evidence>
<feature type="active site" evidence="7">
    <location>
        <position position="195"/>
    </location>
</feature>
<dbReference type="EMBL" id="CP033019">
    <property type="protein sequence ID" value="AYM79535.1"/>
    <property type="molecule type" value="Genomic_DNA"/>
</dbReference>
<protein>
    <recommendedName>
        <fullName evidence="2 6">Malonyl CoA-acyl carrier protein transacylase</fullName>
        <ecNumber evidence="1 6">2.3.1.39</ecNumber>
    </recommendedName>
</protein>
<feature type="active site" evidence="7">
    <location>
        <position position="86"/>
    </location>
</feature>
<evidence type="ECO:0000256" key="4">
    <source>
        <dbReference type="ARBA" id="ARBA00023315"/>
    </source>
</evidence>
<dbReference type="Proteomes" id="UP000279594">
    <property type="component" value="Chromosome"/>
</dbReference>
<evidence type="ECO:0000256" key="7">
    <source>
        <dbReference type="PIRSR" id="PIRSR000446-1"/>
    </source>
</evidence>
<dbReference type="InterPro" id="IPR016035">
    <property type="entry name" value="Acyl_Trfase/lysoPLipase"/>
</dbReference>
<dbReference type="InterPro" id="IPR014043">
    <property type="entry name" value="Acyl_transferase_dom"/>
</dbReference>
<accession>A0A3G2EKD6</accession>
<keyword evidence="3 6" id="KW-0808">Transferase</keyword>
<dbReference type="Gene3D" id="3.40.366.10">
    <property type="entry name" value="Malonyl-Coenzyme A Acyl Carrier Protein, domain 2"/>
    <property type="match status" value="1"/>
</dbReference>
<dbReference type="GO" id="GO:0005829">
    <property type="term" value="C:cytosol"/>
    <property type="evidence" value="ECO:0007669"/>
    <property type="project" value="TreeGrafter"/>
</dbReference>
<evidence type="ECO:0000313" key="9">
    <source>
        <dbReference type="EMBL" id="AYM79535.1"/>
    </source>
</evidence>
<dbReference type="NCBIfam" id="TIGR03131">
    <property type="entry name" value="malonate_mdcH"/>
    <property type="match status" value="1"/>
</dbReference>
<dbReference type="InterPro" id="IPR050858">
    <property type="entry name" value="Mal-CoA-ACP_Trans/PKS_FabD"/>
</dbReference>
<dbReference type="Gene3D" id="3.30.70.250">
    <property type="entry name" value="Malonyl-CoA ACP transacylase, ACP-binding"/>
    <property type="match status" value="1"/>
</dbReference>
<evidence type="ECO:0000256" key="1">
    <source>
        <dbReference type="ARBA" id="ARBA00013258"/>
    </source>
</evidence>
<keyword evidence="4 6" id="KW-0012">Acyltransferase</keyword>
<dbReference type="GO" id="GO:0004314">
    <property type="term" value="F:[acyl-carrier-protein] S-malonyltransferase activity"/>
    <property type="evidence" value="ECO:0007669"/>
    <property type="project" value="UniProtKB-EC"/>
</dbReference>
<dbReference type="EC" id="2.3.1.39" evidence="1 6"/>
<organism evidence="9 10">
    <name type="scientific">Janthinobacterium agaricidamnosum</name>
    <dbReference type="NCBI Taxonomy" id="55508"/>
    <lineage>
        <taxon>Bacteria</taxon>
        <taxon>Pseudomonadati</taxon>
        <taxon>Pseudomonadota</taxon>
        <taxon>Betaproteobacteria</taxon>
        <taxon>Burkholderiales</taxon>
        <taxon>Oxalobacteraceae</taxon>
        <taxon>Janthinobacterium</taxon>
    </lineage>
</organism>
<dbReference type="InterPro" id="IPR017554">
    <property type="entry name" value="Malonate_deCOase_MdcHsu"/>
</dbReference>
<comment type="similarity">
    <text evidence="6">Belongs to the fabD family.</text>
</comment>
<dbReference type="InterPro" id="IPR001227">
    <property type="entry name" value="Ac_transferase_dom_sf"/>
</dbReference>
<dbReference type="InterPro" id="IPR024925">
    <property type="entry name" value="Malonyl_CoA-ACP_transAc"/>
</dbReference>
<comment type="catalytic activity">
    <reaction evidence="5 6">
        <text>holo-[ACP] + malonyl-CoA = malonyl-[ACP] + CoA</text>
        <dbReference type="Rhea" id="RHEA:41792"/>
        <dbReference type="Rhea" id="RHEA-COMP:9623"/>
        <dbReference type="Rhea" id="RHEA-COMP:9685"/>
        <dbReference type="ChEBI" id="CHEBI:57287"/>
        <dbReference type="ChEBI" id="CHEBI:57384"/>
        <dbReference type="ChEBI" id="CHEBI:64479"/>
        <dbReference type="ChEBI" id="CHEBI:78449"/>
        <dbReference type="EC" id="2.3.1.39"/>
    </reaction>
</comment>
<dbReference type="PANTHER" id="PTHR42681:SF1">
    <property type="entry name" value="MALONYL-COA-ACYL CARRIER PROTEIN TRANSACYLASE, MITOCHONDRIAL"/>
    <property type="match status" value="1"/>
</dbReference>
<feature type="domain" description="Malonyl-CoA:ACP transacylase (MAT)" evidence="8">
    <location>
        <begin position="6"/>
        <end position="306"/>
    </location>
</feature>
<dbReference type="Pfam" id="PF00698">
    <property type="entry name" value="Acyl_transf_1"/>
    <property type="match status" value="1"/>
</dbReference>
<sequence>MSVLFTFPGQGAQSPGMLHALPGDAAVADTLAEAAEVLGHDPLTLDTACALASTRAVQLCLLIAGVAMARSLAARGALPDMVAGFSIGEYAAAVVAGALDYGDAVRLVARRGQLMEQAYPTGYGMAAIIGLDLAQLEPLLARVHGAATPVYIANLNAPRQIAIAGSEPALEAVMALALAHGAGKAKRLAVSVPSHCPLLEGAALDLRAAFDGVAMRRPSLVYLSSSAARALFDPARIRDSLAANMAQRVQWSSTVRLAWERGARLALEMPPGSVLTRLTAPGFTDGVAVCCDGNRGDSLLALVRRERNGSVP</sequence>
<dbReference type="SUPFAM" id="SSF52151">
    <property type="entry name" value="FabD/lysophospholipase-like"/>
    <property type="match status" value="1"/>
</dbReference>
<evidence type="ECO:0000256" key="2">
    <source>
        <dbReference type="ARBA" id="ARBA00018953"/>
    </source>
</evidence>
<dbReference type="PIRSF" id="PIRSF000446">
    <property type="entry name" value="Mct"/>
    <property type="match status" value="1"/>
</dbReference>
<keyword evidence="10" id="KW-1185">Reference proteome</keyword>
<evidence type="ECO:0000259" key="8">
    <source>
        <dbReference type="SMART" id="SM00827"/>
    </source>
</evidence>